<keyword evidence="2" id="KW-0479">Metal-binding</keyword>
<dbReference type="AlphaFoldDB" id="A0A239BSD9"/>
<gene>
    <name evidence="2" type="primary">def</name>
    <name evidence="3" type="ORF">SAMN04488503_2749</name>
</gene>
<protein>
    <recommendedName>
        <fullName evidence="2">Peptide deformylase</fullName>
        <shortName evidence="2">PDF</shortName>
        <ecNumber evidence="2">3.5.1.88</ecNumber>
    </recommendedName>
    <alternativeName>
        <fullName evidence="2">Polypeptide deformylase</fullName>
    </alternativeName>
</protein>
<dbReference type="HAMAP" id="MF_00163">
    <property type="entry name" value="Pep_deformylase"/>
    <property type="match status" value="1"/>
</dbReference>
<dbReference type="EMBL" id="FZOC01000006">
    <property type="protein sequence ID" value="SNS10328.1"/>
    <property type="molecule type" value="Genomic_DNA"/>
</dbReference>
<organism evidence="3 4">
    <name type="scientific">Humidesulfovibrio mexicanus</name>
    <dbReference type="NCBI Taxonomy" id="147047"/>
    <lineage>
        <taxon>Bacteria</taxon>
        <taxon>Pseudomonadati</taxon>
        <taxon>Thermodesulfobacteriota</taxon>
        <taxon>Desulfovibrionia</taxon>
        <taxon>Desulfovibrionales</taxon>
        <taxon>Desulfovibrionaceae</taxon>
        <taxon>Humidesulfovibrio</taxon>
    </lineage>
</organism>
<dbReference type="GO" id="GO:0042586">
    <property type="term" value="F:peptide deformylase activity"/>
    <property type="evidence" value="ECO:0007669"/>
    <property type="project" value="UniProtKB-UniRule"/>
</dbReference>
<dbReference type="GO" id="GO:0006412">
    <property type="term" value="P:translation"/>
    <property type="evidence" value="ECO:0007669"/>
    <property type="project" value="UniProtKB-UniRule"/>
</dbReference>
<dbReference type="PANTHER" id="PTHR10458">
    <property type="entry name" value="PEPTIDE DEFORMYLASE"/>
    <property type="match status" value="1"/>
</dbReference>
<reference evidence="3 4" key="1">
    <citation type="submission" date="2017-06" db="EMBL/GenBank/DDBJ databases">
        <authorList>
            <person name="Kim H.J."/>
            <person name="Triplett B.A."/>
        </authorList>
    </citation>
    <scope>NUCLEOTIDE SEQUENCE [LARGE SCALE GENOMIC DNA]</scope>
    <source>
        <strain evidence="3 4">DSM 13116</strain>
    </source>
</reference>
<dbReference type="SUPFAM" id="SSF56420">
    <property type="entry name" value="Peptide deformylase"/>
    <property type="match status" value="1"/>
</dbReference>
<comment type="catalytic activity">
    <reaction evidence="2">
        <text>N-terminal N-formyl-L-methionyl-[peptide] + H2O = N-terminal L-methionyl-[peptide] + formate</text>
        <dbReference type="Rhea" id="RHEA:24420"/>
        <dbReference type="Rhea" id="RHEA-COMP:10639"/>
        <dbReference type="Rhea" id="RHEA-COMP:10640"/>
        <dbReference type="ChEBI" id="CHEBI:15377"/>
        <dbReference type="ChEBI" id="CHEBI:15740"/>
        <dbReference type="ChEBI" id="CHEBI:49298"/>
        <dbReference type="ChEBI" id="CHEBI:64731"/>
        <dbReference type="EC" id="3.5.1.88"/>
    </reaction>
</comment>
<name>A0A239BSD9_9BACT</name>
<evidence type="ECO:0000313" key="4">
    <source>
        <dbReference type="Proteomes" id="UP000198324"/>
    </source>
</evidence>
<keyword evidence="2" id="KW-0408">Iron</keyword>
<keyword evidence="4" id="KW-1185">Reference proteome</keyword>
<dbReference type="NCBIfam" id="NF001159">
    <property type="entry name" value="PRK00150.1-3"/>
    <property type="match status" value="1"/>
</dbReference>
<comment type="similarity">
    <text evidence="1 2">Belongs to the polypeptide deformylase family.</text>
</comment>
<dbReference type="InterPro" id="IPR023635">
    <property type="entry name" value="Peptide_deformylase"/>
</dbReference>
<feature type="binding site" evidence="2">
    <location>
        <position position="93"/>
    </location>
    <ligand>
        <name>Fe cation</name>
        <dbReference type="ChEBI" id="CHEBI:24875"/>
    </ligand>
</feature>
<feature type="active site" evidence="2">
    <location>
        <position position="136"/>
    </location>
</feature>
<dbReference type="PANTHER" id="PTHR10458:SF22">
    <property type="entry name" value="PEPTIDE DEFORMYLASE"/>
    <property type="match status" value="1"/>
</dbReference>
<evidence type="ECO:0000313" key="3">
    <source>
        <dbReference type="EMBL" id="SNS10328.1"/>
    </source>
</evidence>
<accession>A0A239BSD9</accession>
<sequence length="167" mass="18838">MAKLPIVTYPHPVLSRVADPVAEITPEISQFIADMLETMYEGDGVGLAAPQVNKSLRIITLDETGPKERKKPMVLVNPVFVTREGQRDSEESCLSLPTFSCKLKRYERVAVRGLNEKGEEVEVAGEGLLAIILQHEIDHLDGRTLLDHASRLKRTMYETKVKKWRKD</sequence>
<dbReference type="RefSeq" id="WP_089274952.1">
    <property type="nucleotide sequence ID" value="NZ_FZOC01000006.1"/>
</dbReference>
<dbReference type="PRINTS" id="PR01576">
    <property type="entry name" value="PDEFORMYLASE"/>
</dbReference>
<evidence type="ECO:0000256" key="2">
    <source>
        <dbReference type="HAMAP-Rule" id="MF_00163"/>
    </source>
</evidence>
<comment type="cofactor">
    <cofactor evidence="2">
        <name>Fe(2+)</name>
        <dbReference type="ChEBI" id="CHEBI:29033"/>
    </cofactor>
    <text evidence="2">Binds 1 Fe(2+) ion.</text>
</comment>
<dbReference type="EC" id="3.5.1.88" evidence="2"/>
<dbReference type="NCBIfam" id="TIGR00079">
    <property type="entry name" value="pept_deformyl"/>
    <property type="match status" value="1"/>
</dbReference>
<dbReference type="GO" id="GO:0046872">
    <property type="term" value="F:metal ion binding"/>
    <property type="evidence" value="ECO:0007669"/>
    <property type="project" value="UniProtKB-KW"/>
</dbReference>
<dbReference type="InterPro" id="IPR036821">
    <property type="entry name" value="Peptide_deformylase_sf"/>
</dbReference>
<evidence type="ECO:0000256" key="1">
    <source>
        <dbReference type="ARBA" id="ARBA00010759"/>
    </source>
</evidence>
<dbReference type="Gene3D" id="3.90.45.10">
    <property type="entry name" value="Peptide deformylase"/>
    <property type="match status" value="1"/>
</dbReference>
<dbReference type="Pfam" id="PF01327">
    <property type="entry name" value="Pep_deformylase"/>
    <property type="match status" value="1"/>
</dbReference>
<dbReference type="CDD" id="cd00487">
    <property type="entry name" value="Pep_deformylase"/>
    <property type="match status" value="1"/>
</dbReference>
<proteinExistence type="inferred from homology"/>
<dbReference type="OrthoDB" id="9804313at2"/>
<keyword evidence="2" id="KW-0648">Protein biosynthesis</keyword>
<feature type="binding site" evidence="2">
    <location>
        <position position="135"/>
    </location>
    <ligand>
        <name>Fe cation</name>
        <dbReference type="ChEBI" id="CHEBI:24875"/>
    </ligand>
</feature>
<comment type="function">
    <text evidence="2">Removes the formyl group from the N-terminal Met of newly synthesized proteins. Requires at least a dipeptide for an efficient rate of reaction. N-terminal L-methionine is a prerequisite for activity but the enzyme has broad specificity at other positions.</text>
</comment>
<feature type="binding site" evidence="2">
    <location>
        <position position="139"/>
    </location>
    <ligand>
        <name>Fe cation</name>
        <dbReference type="ChEBI" id="CHEBI:24875"/>
    </ligand>
</feature>
<dbReference type="Proteomes" id="UP000198324">
    <property type="component" value="Unassembled WGS sequence"/>
</dbReference>
<dbReference type="PIRSF" id="PIRSF004749">
    <property type="entry name" value="Pep_def"/>
    <property type="match status" value="1"/>
</dbReference>
<keyword evidence="2" id="KW-0378">Hydrolase</keyword>